<dbReference type="InterPro" id="IPR016089">
    <property type="entry name" value="Chalcone_isomerase_bundle_sf"/>
</dbReference>
<gene>
    <name evidence="4" type="ORF">Rsub_06943</name>
</gene>
<accession>A0A2V0P369</accession>
<evidence type="ECO:0000313" key="5">
    <source>
        <dbReference type="Proteomes" id="UP000247498"/>
    </source>
</evidence>
<protein>
    <recommendedName>
        <fullName evidence="2">Chalcone-flavonone isomerase family protein</fullName>
    </recommendedName>
</protein>
<organism evidence="4 5">
    <name type="scientific">Raphidocelis subcapitata</name>
    <dbReference type="NCBI Taxonomy" id="307507"/>
    <lineage>
        <taxon>Eukaryota</taxon>
        <taxon>Viridiplantae</taxon>
        <taxon>Chlorophyta</taxon>
        <taxon>core chlorophytes</taxon>
        <taxon>Chlorophyceae</taxon>
        <taxon>CS clade</taxon>
        <taxon>Sphaeropleales</taxon>
        <taxon>Selenastraceae</taxon>
        <taxon>Raphidocelis</taxon>
    </lineage>
</organism>
<dbReference type="InParanoid" id="A0A2V0P369"/>
<evidence type="ECO:0000259" key="3">
    <source>
        <dbReference type="Pfam" id="PF02431"/>
    </source>
</evidence>
<dbReference type="FunCoup" id="A0A2V0P369">
    <property type="interactions" value="241"/>
</dbReference>
<dbReference type="Gene3D" id="1.10.890.20">
    <property type="match status" value="1"/>
</dbReference>
<dbReference type="Gene3D" id="3.50.70.10">
    <property type="match status" value="1"/>
</dbReference>
<dbReference type="InterPro" id="IPR036298">
    <property type="entry name" value="Chalcone_isomerase_sf"/>
</dbReference>
<dbReference type="EMBL" id="BDRX01000050">
    <property type="protein sequence ID" value="GBF94321.1"/>
    <property type="molecule type" value="Genomic_DNA"/>
</dbReference>
<feature type="domain" description="Chalcone isomerase" evidence="3">
    <location>
        <begin position="91"/>
        <end position="268"/>
    </location>
</feature>
<dbReference type="PANTHER" id="PTHR47698">
    <property type="entry name" value="FATTY-ACID-BINDING PROTEIN 3, CHLOROPLASTIC"/>
    <property type="match status" value="1"/>
</dbReference>
<comment type="caution">
    <text evidence="4">The sequence shown here is derived from an EMBL/GenBank/DDBJ whole genome shotgun (WGS) entry which is preliminary data.</text>
</comment>
<comment type="similarity">
    <text evidence="1 2">Belongs to the chalcone isomerase family.</text>
</comment>
<proteinExistence type="inferred from homology"/>
<dbReference type="InterPro" id="IPR016087">
    <property type="entry name" value="Chalcone_isomerase"/>
</dbReference>
<reference evidence="4 5" key="1">
    <citation type="journal article" date="2018" name="Sci. Rep.">
        <title>Raphidocelis subcapitata (=Pseudokirchneriella subcapitata) provides an insight into genome evolution and environmental adaptations in the Sphaeropleales.</title>
        <authorList>
            <person name="Suzuki S."/>
            <person name="Yamaguchi H."/>
            <person name="Nakajima N."/>
            <person name="Kawachi M."/>
        </authorList>
    </citation>
    <scope>NUCLEOTIDE SEQUENCE [LARGE SCALE GENOMIC DNA]</scope>
    <source>
        <strain evidence="4 5">NIES-35</strain>
    </source>
</reference>
<name>A0A2V0P369_9CHLO</name>
<dbReference type="Pfam" id="PF02431">
    <property type="entry name" value="Chalcone"/>
    <property type="match status" value="1"/>
</dbReference>
<keyword evidence="5" id="KW-1185">Reference proteome</keyword>
<sequence>MSGDGRGSARLVVAGGAPAMPWAAAARGGARHLAPASLTFGLPLGGAGAARGGRALPFASVSAAAGAFAKAQQESATGVAFPDNLCVLSNKHCPGLAGVGVRAKRILGLKNINVYALGLYVDAHGAKRALHKWKGCSADDLACNQKAFDALVSSESFERSLRLVISFGALKRQQFIHALEERLAPALKKAGKSEVMPQFERLFDGVTFKKGTLVDFSASGKGKLITKIDGKQVGAIESPELVRALFDIYLGKDPVSPDAKKSFGAGLASLLAE</sequence>
<dbReference type="PANTHER" id="PTHR47698:SF2">
    <property type="entry name" value="FATTY-ACID-BINDING PROTEIN 3, CHLOROPLASTIC"/>
    <property type="match status" value="1"/>
</dbReference>
<dbReference type="OrthoDB" id="18193at2759"/>
<evidence type="ECO:0000313" key="4">
    <source>
        <dbReference type="EMBL" id="GBF94321.1"/>
    </source>
</evidence>
<dbReference type="Proteomes" id="UP000247498">
    <property type="component" value="Unassembled WGS sequence"/>
</dbReference>
<dbReference type="SUPFAM" id="SSF54626">
    <property type="entry name" value="Chalcone isomerase"/>
    <property type="match status" value="1"/>
</dbReference>
<dbReference type="AlphaFoldDB" id="A0A2V0P369"/>
<evidence type="ECO:0000256" key="1">
    <source>
        <dbReference type="ARBA" id="ARBA00007166"/>
    </source>
</evidence>
<dbReference type="GO" id="GO:0016872">
    <property type="term" value="F:intramolecular lyase activity"/>
    <property type="evidence" value="ECO:0007669"/>
    <property type="project" value="InterPro"/>
</dbReference>
<evidence type="ECO:0000256" key="2">
    <source>
        <dbReference type="RuleBase" id="RU361158"/>
    </source>
</evidence>
<dbReference type="InterPro" id="IPR016088">
    <property type="entry name" value="Chalcone_isomerase_3-sand"/>
</dbReference>